<reference evidence="3 4" key="1">
    <citation type="submission" date="2023-06" db="EMBL/GenBank/DDBJ databases">
        <title>SYSU T0a273.</title>
        <authorList>
            <person name="Gao L."/>
            <person name="Fang B.-Z."/>
            <person name="Li W.-J."/>
        </authorList>
    </citation>
    <scope>NUCLEOTIDE SEQUENCE [LARGE SCALE GENOMIC DNA]</scope>
    <source>
        <strain evidence="3 4">SYSU T0a273</strain>
    </source>
</reference>
<evidence type="ECO:0000256" key="1">
    <source>
        <dbReference type="SAM" id="SignalP"/>
    </source>
</evidence>
<dbReference type="Pfam" id="PF01370">
    <property type="entry name" value="Epimerase"/>
    <property type="match status" value="1"/>
</dbReference>
<dbReference type="EMBL" id="JAUHQB010000007">
    <property type="protein sequence ID" value="MDN4483877.1"/>
    <property type="molecule type" value="Genomic_DNA"/>
</dbReference>
<keyword evidence="1" id="KW-0732">Signal</keyword>
<evidence type="ECO:0000259" key="2">
    <source>
        <dbReference type="Pfam" id="PF01370"/>
    </source>
</evidence>
<sequence>MRILIVGGTGLISSALARAAGAAGHELHLVTRGTSATAPPPPGAHSIHVDATDAAALRNALHGMRLRGERFDAVVQFIAFDPAHVAADVETFAPLTDQYVLIATSAAYKTFDHLHPLTEDTEQENLFWEYARLKMEAEAVLRERAAAAGLGWTIVRPAHTYGPSKIPAFTANSRHPWTLVDRMRRGADIIVPGDGTSLWTLTHATDVAAGILGLLGNAAALGEAVHITSDEALTWSGIYAAIARAAGLSPDRLARQTVHVPSEALMAAMPWEEGSIRGDKMHPAVYDTAKLRRLVPGWEARVPFARGVAESIAWFEADPARQTVDAAANETLDALAAIYRDALARAHHLSATRGREG</sequence>
<dbReference type="SUPFAM" id="SSF51735">
    <property type="entry name" value="NAD(P)-binding Rossmann-fold domains"/>
    <property type="match status" value="1"/>
</dbReference>
<evidence type="ECO:0000313" key="3">
    <source>
        <dbReference type="EMBL" id="MDN4483877.1"/>
    </source>
</evidence>
<organism evidence="3 4">
    <name type="scientific">Demequina lignilytica</name>
    <dbReference type="NCBI Taxonomy" id="3051663"/>
    <lineage>
        <taxon>Bacteria</taxon>
        <taxon>Bacillati</taxon>
        <taxon>Actinomycetota</taxon>
        <taxon>Actinomycetes</taxon>
        <taxon>Micrococcales</taxon>
        <taxon>Demequinaceae</taxon>
        <taxon>Demequina</taxon>
    </lineage>
</organism>
<dbReference type="InterPro" id="IPR050177">
    <property type="entry name" value="Lipid_A_modif_metabolic_enz"/>
</dbReference>
<dbReference type="PANTHER" id="PTHR43245">
    <property type="entry name" value="BIFUNCTIONAL POLYMYXIN RESISTANCE PROTEIN ARNA"/>
    <property type="match status" value="1"/>
</dbReference>
<dbReference type="RefSeq" id="WP_301160604.1">
    <property type="nucleotide sequence ID" value="NZ_JAUHQB010000007.1"/>
</dbReference>
<protein>
    <submittedName>
        <fullName evidence="3">NAD-dependent epimerase/dehydratase family protein</fullName>
    </submittedName>
</protein>
<dbReference type="InterPro" id="IPR036291">
    <property type="entry name" value="NAD(P)-bd_dom_sf"/>
</dbReference>
<gene>
    <name evidence="3" type="ORF">QQ002_10045</name>
</gene>
<feature type="domain" description="NAD-dependent epimerase/dehydratase" evidence="2">
    <location>
        <begin position="3"/>
        <end position="220"/>
    </location>
</feature>
<dbReference type="AlphaFoldDB" id="A0AB35MJH8"/>
<accession>A0AB35MJH8</accession>
<dbReference type="InterPro" id="IPR001509">
    <property type="entry name" value="Epimerase_deHydtase"/>
</dbReference>
<dbReference type="Proteomes" id="UP001172756">
    <property type="component" value="Unassembled WGS sequence"/>
</dbReference>
<proteinExistence type="predicted"/>
<name>A0AB35MJH8_9MICO</name>
<evidence type="ECO:0000313" key="4">
    <source>
        <dbReference type="Proteomes" id="UP001172756"/>
    </source>
</evidence>
<feature type="chain" id="PRO_5044220383" evidence="1">
    <location>
        <begin position="20"/>
        <end position="357"/>
    </location>
</feature>
<dbReference type="Gene3D" id="3.40.50.720">
    <property type="entry name" value="NAD(P)-binding Rossmann-like Domain"/>
    <property type="match status" value="1"/>
</dbReference>
<feature type="signal peptide" evidence="1">
    <location>
        <begin position="1"/>
        <end position="19"/>
    </location>
</feature>
<comment type="caution">
    <text evidence="3">The sequence shown here is derived from an EMBL/GenBank/DDBJ whole genome shotgun (WGS) entry which is preliminary data.</text>
</comment>